<comment type="caution">
    <text evidence="1">The sequence shown here is derived from an EMBL/GenBank/DDBJ whole genome shotgun (WGS) entry which is preliminary data.</text>
</comment>
<evidence type="ECO:0008006" key="3">
    <source>
        <dbReference type="Google" id="ProtNLM"/>
    </source>
</evidence>
<accession>A0A0V0T4P9</accession>
<evidence type="ECO:0000313" key="2">
    <source>
        <dbReference type="Proteomes" id="UP000055048"/>
    </source>
</evidence>
<evidence type="ECO:0000313" key="1">
    <source>
        <dbReference type="EMBL" id="KRX33443.1"/>
    </source>
</evidence>
<sequence>MFLSMPIKEGGLGLRPLTTQDIARVAVGTNSTMTSMDNVSRVVADTTTLRKPLLSALEHFAVPAATKSAIREDKQNLFREEIAQLSETYGGSCLSSFKKASLVNSWLRGTSGMRSRDYIAGLKLRHCGHSSGHLETTAHVSQNCLSTQALIIQRHNKIPDFVLVKDGTAHIVDVAVPWEKGTTMHESPVVCPLPDAPERRG</sequence>
<keyword evidence="2" id="KW-1185">Reference proteome</keyword>
<gene>
    <name evidence="1" type="ORF">T05_6832</name>
</gene>
<dbReference type="STRING" id="144512.A0A0V0T4P9"/>
<proteinExistence type="predicted"/>
<reference evidence="1 2" key="1">
    <citation type="submission" date="2015-01" db="EMBL/GenBank/DDBJ databases">
        <title>Evolution of Trichinella species and genotypes.</title>
        <authorList>
            <person name="Korhonen P.K."/>
            <person name="Edoardo P."/>
            <person name="Giuseppe L.R."/>
            <person name="Gasser R.B."/>
        </authorList>
    </citation>
    <scope>NUCLEOTIDE SEQUENCE [LARGE SCALE GENOMIC DNA]</scope>
    <source>
        <strain evidence="1">ISS417</strain>
    </source>
</reference>
<name>A0A0V0T4P9_9BILA</name>
<dbReference type="Proteomes" id="UP000055048">
    <property type="component" value="Unassembled WGS sequence"/>
</dbReference>
<organism evidence="1 2">
    <name type="scientific">Trichinella murrelli</name>
    <dbReference type="NCBI Taxonomy" id="144512"/>
    <lineage>
        <taxon>Eukaryota</taxon>
        <taxon>Metazoa</taxon>
        <taxon>Ecdysozoa</taxon>
        <taxon>Nematoda</taxon>
        <taxon>Enoplea</taxon>
        <taxon>Dorylaimia</taxon>
        <taxon>Trichinellida</taxon>
        <taxon>Trichinellidae</taxon>
        <taxon>Trichinella</taxon>
    </lineage>
</organism>
<dbReference type="EMBL" id="JYDJ01000798">
    <property type="protein sequence ID" value="KRX33443.1"/>
    <property type="molecule type" value="Genomic_DNA"/>
</dbReference>
<protein>
    <recommendedName>
        <fullName evidence="3">Retrovirus-related Pol polyprotein from type-1 retrotransposable element</fullName>
    </recommendedName>
</protein>
<dbReference type="AlphaFoldDB" id="A0A0V0T4P9"/>